<evidence type="ECO:0000256" key="6">
    <source>
        <dbReference type="ARBA" id="ARBA00022685"/>
    </source>
</evidence>
<feature type="chain" id="PRO_5011810869" description="Neutral protease 2" evidence="15">
    <location>
        <begin position="19"/>
        <end position="352"/>
    </location>
</feature>
<comment type="catalytic activity">
    <reaction evidence="1 15">
        <text>Preferential cleavage of bonds with hydrophobic residues in P1'. Also 3-Asn-|-Gln-4 and 8-Gly-|-Ser-9 bonds in insulin B chain.</text>
        <dbReference type="EC" id="3.4.24.39"/>
    </reaction>
</comment>
<keyword evidence="5 15" id="KW-0645">Protease</keyword>
<evidence type="ECO:0000256" key="5">
    <source>
        <dbReference type="ARBA" id="ARBA00022670"/>
    </source>
</evidence>
<feature type="domain" description="Lysine-specific metallo-endopeptidase" evidence="16">
    <location>
        <begin position="206"/>
        <end position="346"/>
    </location>
</feature>
<reference evidence="17 18" key="1">
    <citation type="submission" date="2016-07" db="EMBL/GenBank/DDBJ databases">
        <title>Pervasive Adenine N6-methylation of Active Genes in Fungi.</title>
        <authorList>
            <consortium name="DOE Joint Genome Institute"/>
            <person name="Mondo S.J."/>
            <person name="Dannebaum R.O."/>
            <person name="Kuo R.C."/>
            <person name="Labutti K."/>
            <person name="Haridas S."/>
            <person name="Kuo A."/>
            <person name="Salamov A."/>
            <person name="Ahrendt S.R."/>
            <person name="Lipzen A."/>
            <person name="Sullivan W."/>
            <person name="Andreopoulos W.B."/>
            <person name="Clum A."/>
            <person name="Lindquist E."/>
            <person name="Daum C."/>
            <person name="Ramamoorthy G.K."/>
            <person name="Gryganskyi A."/>
            <person name="Culley D."/>
            <person name="Magnuson J.K."/>
            <person name="James T.Y."/>
            <person name="O'Malley M.A."/>
            <person name="Stajich J.E."/>
            <person name="Spatafora J.W."/>
            <person name="Visel A."/>
            <person name="Grigoriev I.V."/>
        </authorList>
    </citation>
    <scope>NUCLEOTIDE SEQUENCE [LARGE SCALE GENOMIC DNA]</scope>
    <source>
        <strain evidence="17 18">CBS 115471</strain>
    </source>
</reference>
<feature type="binding site" evidence="14">
    <location>
        <position position="304"/>
    </location>
    <ligand>
        <name>Zn(2+)</name>
        <dbReference type="ChEBI" id="CHEBI:29105"/>
        <note>catalytic</note>
    </ligand>
</feature>
<evidence type="ECO:0000256" key="8">
    <source>
        <dbReference type="ARBA" id="ARBA00022729"/>
    </source>
</evidence>
<accession>A0A1Y1Z401</accession>
<keyword evidence="6 15" id="KW-0165">Cleavage on pair of basic residues</keyword>
<evidence type="ECO:0000313" key="17">
    <source>
        <dbReference type="EMBL" id="ORY04565.1"/>
    </source>
</evidence>
<dbReference type="SMART" id="SM01351">
    <property type="entry name" value="Aspzincin_M35"/>
    <property type="match status" value="1"/>
</dbReference>
<keyword evidence="11 15" id="KW-0482">Metalloprotease</keyword>
<dbReference type="EMBL" id="MCFA01000134">
    <property type="protein sequence ID" value="ORY04565.1"/>
    <property type="molecule type" value="Genomic_DNA"/>
</dbReference>
<evidence type="ECO:0000256" key="12">
    <source>
        <dbReference type="ARBA" id="ARBA00023145"/>
    </source>
</evidence>
<comment type="caution">
    <text evidence="17">The sequence shown here is derived from an EMBL/GenBank/DDBJ whole genome shotgun (WGS) entry which is preliminary data.</text>
</comment>
<protein>
    <recommendedName>
        <fullName evidence="15">Neutral protease 2</fullName>
        <ecNumber evidence="15">3.4.24.39</ecNumber>
    </recommendedName>
    <alternativeName>
        <fullName evidence="15">Deuterolysin</fullName>
    </alternativeName>
</protein>
<dbReference type="GO" id="GO:0006508">
    <property type="term" value="P:proteolysis"/>
    <property type="evidence" value="ECO:0007669"/>
    <property type="project" value="UniProtKB-KW"/>
</dbReference>
<keyword evidence="4 15" id="KW-0964">Secreted</keyword>
<dbReference type="CDD" id="cd11008">
    <property type="entry name" value="M35_deuterolysin_like"/>
    <property type="match status" value="1"/>
</dbReference>
<evidence type="ECO:0000256" key="10">
    <source>
        <dbReference type="ARBA" id="ARBA00022833"/>
    </source>
</evidence>
<feature type="signal peptide" evidence="15">
    <location>
        <begin position="1"/>
        <end position="18"/>
    </location>
</feature>
<dbReference type="Gene3D" id="3.40.390.10">
    <property type="entry name" value="Collagenase (Catalytic Domain)"/>
    <property type="match status" value="1"/>
</dbReference>
<evidence type="ECO:0000256" key="15">
    <source>
        <dbReference type="RuleBase" id="RU361126"/>
    </source>
</evidence>
<keyword evidence="18" id="KW-1185">Reference proteome</keyword>
<dbReference type="InterPro" id="IPR024079">
    <property type="entry name" value="MetalloPept_cat_dom_sf"/>
</dbReference>
<comment type="function">
    <text evidence="15">Secreted metalloproteinase that allows assimilation of proteinaceous substrates. Shows high activities on basic nuclear substrates such as histone and protamine.</text>
</comment>
<evidence type="ECO:0000256" key="3">
    <source>
        <dbReference type="ARBA" id="ARBA00010279"/>
    </source>
</evidence>
<keyword evidence="9 15" id="KW-0378">Hydrolase</keyword>
<organism evidence="17 18">
    <name type="scientific">Clohesyomyces aquaticus</name>
    <dbReference type="NCBI Taxonomy" id="1231657"/>
    <lineage>
        <taxon>Eukaryota</taxon>
        <taxon>Fungi</taxon>
        <taxon>Dikarya</taxon>
        <taxon>Ascomycota</taxon>
        <taxon>Pezizomycotina</taxon>
        <taxon>Dothideomycetes</taxon>
        <taxon>Pleosporomycetidae</taxon>
        <taxon>Pleosporales</taxon>
        <taxon>Lindgomycetaceae</taxon>
        <taxon>Clohesyomyces</taxon>
    </lineage>
</organism>
<dbReference type="InterPro" id="IPR050414">
    <property type="entry name" value="Fungal_M35_metalloproteases"/>
</dbReference>
<feature type="binding site" evidence="14">
    <location>
        <position position="308"/>
    </location>
    <ligand>
        <name>Zn(2+)</name>
        <dbReference type="ChEBI" id="CHEBI:29105"/>
        <note>catalytic</note>
    </ligand>
</feature>
<dbReference type="STRING" id="1231657.A0A1Y1Z401"/>
<dbReference type="SUPFAM" id="SSF55486">
    <property type="entry name" value="Metalloproteases ('zincins'), catalytic domain"/>
    <property type="match status" value="1"/>
</dbReference>
<evidence type="ECO:0000256" key="9">
    <source>
        <dbReference type="ARBA" id="ARBA00022801"/>
    </source>
</evidence>
<evidence type="ECO:0000259" key="16">
    <source>
        <dbReference type="SMART" id="SM01351"/>
    </source>
</evidence>
<dbReference type="GO" id="GO:0004222">
    <property type="term" value="F:metalloendopeptidase activity"/>
    <property type="evidence" value="ECO:0007669"/>
    <property type="project" value="InterPro"/>
</dbReference>
<keyword evidence="12" id="KW-0865">Zymogen</keyword>
<dbReference type="InterPro" id="IPR001384">
    <property type="entry name" value="Peptidase_M35"/>
</dbReference>
<comment type="subcellular location">
    <subcellularLocation>
        <location evidence="2 15">Secreted</location>
    </subcellularLocation>
</comment>
<evidence type="ECO:0000256" key="4">
    <source>
        <dbReference type="ARBA" id="ARBA00022525"/>
    </source>
</evidence>
<dbReference type="Proteomes" id="UP000193144">
    <property type="component" value="Unassembled WGS sequence"/>
</dbReference>
<dbReference type="InterPro" id="IPR029463">
    <property type="entry name" value="Lys_MEP"/>
</dbReference>
<gene>
    <name evidence="17" type="ORF">BCR34DRAFT_633927</name>
</gene>
<dbReference type="PRINTS" id="PR00768">
    <property type="entry name" value="DEUTEROLYSIN"/>
</dbReference>
<dbReference type="Gene3D" id="2.60.40.2970">
    <property type="match status" value="1"/>
</dbReference>
<dbReference type="PANTHER" id="PTHR37016:SF2">
    <property type="entry name" value="NEUTRAL PROTEASE 2 HOMOLOG SNOG_02177"/>
    <property type="match status" value="1"/>
</dbReference>
<dbReference type="EC" id="3.4.24.39" evidence="15"/>
<comment type="similarity">
    <text evidence="3 15">Belongs to the peptidase M35 family.</text>
</comment>
<feature type="binding site" evidence="14">
    <location>
        <position position="317"/>
    </location>
    <ligand>
        <name>Zn(2+)</name>
        <dbReference type="ChEBI" id="CHEBI:29105"/>
        <note>catalytic</note>
    </ligand>
</feature>
<dbReference type="PANTHER" id="PTHR37016">
    <property type="match status" value="1"/>
</dbReference>
<dbReference type="GO" id="GO:0046872">
    <property type="term" value="F:metal ion binding"/>
    <property type="evidence" value="ECO:0007669"/>
    <property type="project" value="UniProtKB-KW"/>
</dbReference>
<sequence>MKFLTVVSLFALASAASAASVKRGSPLDVQIQAIGYTTVKASITNVGQSAFKVFTSGSLLDSSPLEKVQVFQGGSRIPFDGVRLMISTVNLTEADFQIIAAGETIETVFDVAELHDLGIGGTFTVIAKGALSYADSGSTKLAGVVEYASNQLLINVDGVEATKTRQQLHSSIAKRINLQSDCTSSQRTVILAALKNCVTRATRAAAAANNNTAKMTEYFKRTDATTRNTVAGVFNRIISECGSTTSGISRLFCTDIYPSCQPRNLAYTLPGSASYIVFCPLYFSSNPALTKTCHGVDQVWTTIHEMTHLTGIKGTDDYGTYEYNGVIGLSADKNINHADTYASFAKAVEVGC</sequence>
<proteinExistence type="inferred from homology"/>
<evidence type="ECO:0000256" key="2">
    <source>
        <dbReference type="ARBA" id="ARBA00004613"/>
    </source>
</evidence>
<evidence type="ECO:0000256" key="11">
    <source>
        <dbReference type="ARBA" id="ARBA00023049"/>
    </source>
</evidence>
<evidence type="ECO:0000256" key="1">
    <source>
        <dbReference type="ARBA" id="ARBA00001187"/>
    </source>
</evidence>
<dbReference type="Pfam" id="PF02102">
    <property type="entry name" value="Peptidase_M35"/>
    <property type="match status" value="1"/>
</dbReference>
<evidence type="ECO:0000256" key="13">
    <source>
        <dbReference type="PIRSR" id="PIRSR601384-1"/>
    </source>
</evidence>
<keyword evidence="8 15" id="KW-0732">Signal</keyword>
<feature type="active site" evidence="13">
    <location>
        <position position="305"/>
    </location>
</feature>
<evidence type="ECO:0000256" key="7">
    <source>
        <dbReference type="ARBA" id="ARBA00022723"/>
    </source>
</evidence>
<evidence type="ECO:0000313" key="18">
    <source>
        <dbReference type="Proteomes" id="UP000193144"/>
    </source>
</evidence>
<dbReference type="AlphaFoldDB" id="A0A1Y1Z401"/>
<keyword evidence="10 14" id="KW-0862">Zinc</keyword>
<name>A0A1Y1Z401_9PLEO</name>
<dbReference type="OrthoDB" id="412874at2759"/>
<keyword evidence="7 14" id="KW-0479">Metal-binding</keyword>
<evidence type="ECO:0000256" key="14">
    <source>
        <dbReference type="PIRSR" id="PIRSR601384-2"/>
    </source>
</evidence>
<dbReference type="GO" id="GO:0005576">
    <property type="term" value="C:extracellular region"/>
    <property type="evidence" value="ECO:0007669"/>
    <property type="project" value="UniProtKB-SubCell"/>
</dbReference>
<comment type="cofactor">
    <cofactor evidence="14 15">
        <name>Zn(2+)</name>
        <dbReference type="ChEBI" id="CHEBI:29105"/>
    </cofactor>
    <text evidence="14 15">Binds 1 zinc ion per subunit.</text>
</comment>